<dbReference type="Proteomes" id="UP000642180">
    <property type="component" value="Unassembled WGS sequence"/>
</dbReference>
<dbReference type="Pfam" id="PF13412">
    <property type="entry name" value="HTH_24"/>
    <property type="match status" value="1"/>
</dbReference>
<name>A0A8J3F218_9BURK</name>
<dbReference type="InterPro" id="IPR036390">
    <property type="entry name" value="WH_DNA-bd_sf"/>
</dbReference>
<dbReference type="InterPro" id="IPR036388">
    <property type="entry name" value="WH-like_DNA-bd_sf"/>
</dbReference>
<reference evidence="3" key="1">
    <citation type="journal article" date="2019" name="Int. J. Syst. Evol. Microbiol.">
        <title>The Global Catalogue of Microorganisms (GCM) 10K type strain sequencing project: providing services to taxonomists for standard genome sequencing and annotation.</title>
        <authorList>
            <consortium name="The Broad Institute Genomics Platform"/>
            <consortium name="The Broad Institute Genome Sequencing Center for Infectious Disease"/>
            <person name="Wu L."/>
            <person name="Ma J."/>
        </authorList>
    </citation>
    <scope>NUCLEOTIDE SEQUENCE [LARGE SCALE GENOMIC DNA]</scope>
    <source>
        <strain evidence="3">CCM 2767</strain>
    </source>
</reference>
<accession>A0A8J3F218</accession>
<keyword evidence="1" id="KW-0175">Coiled coil</keyword>
<organism evidence="2 3">
    <name type="scientific">Oxalicibacterium faecigallinarum</name>
    <dbReference type="NCBI Taxonomy" id="573741"/>
    <lineage>
        <taxon>Bacteria</taxon>
        <taxon>Pseudomonadati</taxon>
        <taxon>Pseudomonadota</taxon>
        <taxon>Betaproteobacteria</taxon>
        <taxon>Burkholderiales</taxon>
        <taxon>Oxalobacteraceae</taxon>
        <taxon>Oxalicibacterium</taxon>
    </lineage>
</organism>
<dbReference type="GO" id="GO:0006355">
    <property type="term" value="P:regulation of DNA-templated transcription"/>
    <property type="evidence" value="ECO:0007669"/>
    <property type="project" value="UniProtKB-ARBA"/>
</dbReference>
<evidence type="ECO:0000256" key="1">
    <source>
        <dbReference type="SAM" id="Coils"/>
    </source>
</evidence>
<dbReference type="Gene3D" id="1.10.10.10">
    <property type="entry name" value="Winged helix-like DNA-binding domain superfamily/Winged helix DNA-binding domain"/>
    <property type="match status" value="1"/>
</dbReference>
<dbReference type="EMBL" id="BMDI01000001">
    <property type="protein sequence ID" value="GGI17932.1"/>
    <property type="molecule type" value="Genomic_DNA"/>
</dbReference>
<sequence>MLNAGCGMLTDEYRYKILKLLEQDPSLSQRDLAAKLDISLGKVNYCLKALVDVGVLKISNFKDSSNKLAYMYLLTPKGLEEKAEITLRFLKHKILEYESLKREIELLRSDLRHENNKDTTSYE</sequence>
<dbReference type="CDD" id="cd00090">
    <property type="entry name" value="HTH_ARSR"/>
    <property type="match status" value="1"/>
</dbReference>
<dbReference type="InterPro" id="IPR011991">
    <property type="entry name" value="ArsR-like_HTH"/>
</dbReference>
<feature type="coiled-coil region" evidence="1">
    <location>
        <begin position="90"/>
        <end position="117"/>
    </location>
</feature>
<evidence type="ECO:0000313" key="3">
    <source>
        <dbReference type="Proteomes" id="UP000642180"/>
    </source>
</evidence>
<dbReference type="AlphaFoldDB" id="A0A8J3F218"/>
<evidence type="ECO:0000313" key="2">
    <source>
        <dbReference type="EMBL" id="GGI17932.1"/>
    </source>
</evidence>
<comment type="caution">
    <text evidence="2">The sequence shown here is derived from an EMBL/GenBank/DDBJ whole genome shotgun (WGS) entry which is preliminary data.</text>
</comment>
<dbReference type="SUPFAM" id="SSF46785">
    <property type="entry name" value="Winged helix' DNA-binding domain"/>
    <property type="match status" value="1"/>
</dbReference>
<keyword evidence="3" id="KW-1185">Reference proteome</keyword>
<dbReference type="InterPro" id="IPR026433">
    <property type="entry name" value="MarR_EPS"/>
</dbReference>
<proteinExistence type="predicted"/>
<dbReference type="NCBIfam" id="TIGR04176">
    <property type="entry name" value="MarR_EPS"/>
    <property type="match status" value="1"/>
</dbReference>
<gene>
    <name evidence="2" type="ORF">GCM10008066_11460</name>
</gene>
<protein>
    <submittedName>
        <fullName evidence="2">MarR family EPS-associated transcriptional regulator</fullName>
    </submittedName>
</protein>